<dbReference type="AlphaFoldDB" id="A0A368T982"/>
<keyword evidence="3" id="KW-1185">Reference proteome</keyword>
<accession>A0A368T982</accession>
<organism evidence="2 3">
    <name type="scientific">Marinitenerispora sediminis</name>
    <dbReference type="NCBI Taxonomy" id="1931232"/>
    <lineage>
        <taxon>Bacteria</taxon>
        <taxon>Bacillati</taxon>
        <taxon>Actinomycetota</taxon>
        <taxon>Actinomycetes</taxon>
        <taxon>Streptosporangiales</taxon>
        <taxon>Nocardiopsidaceae</taxon>
        <taxon>Marinitenerispora</taxon>
    </lineage>
</organism>
<evidence type="ECO:0000313" key="3">
    <source>
        <dbReference type="Proteomes" id="UP000253318"/>
    </source>
</evidence>
<name>A0A368T982_9ACTN</name>
<reference evidence="2 3" key="1">
    <citation type="submission" date="2018-04" db="EMBL/GenBank/DDBJ databases">
        <title>Novel actinobacteria from marine sediment.</title>
        <authorList>
            <person name="Ng Z.Y."/>
            <person name="Tan G.Y.A."/>
        </authorList>
    </citation>
    <scope>NUCLEOTIDE SEQUENCE [LARGE SCALE GENOMIC DNA]</scope>
    <source>
        <strain evidence="2 3">TPS81</strain>
    </source>
</reference>
<comment type="caution">
    <text evidence="2">The sequence shown here is derived from an EMBL/GenBank/DDBJ whole genome shotgun (WGS) entry which is preliminary data.</text>
</comment>
<keyword evidence="1" id="KW-0732">Signal</keyword>
<proteinExistence type="predicted"/>
<feature type="chain" id="PRO_5016752107" evidence="1">
    <location>
        <begin position="28"/>
        <end position="72"/>
    </location>
</feature>
<evidence type="ECO:0000256" key="1">
    <source>
        <dbReference type="SAM" id="SignalP"/>
    </source>
</evidence>
<protein>
    <submittedName>
        <fullName evidence="2">Uncharacterized protein</fullName>
    </submittedName>
</protein>
<evidence type="ECO:0000313" key="2">
    <source>
        <dbReference type="EMBL" id="RCV61010.1"/>
    </source>
</evidence>
<gene>
    <name evidence="2" type="ORF">DEF24_05170</name>
</gene>
<sequence length="72" mass="7587">MRAMKKIATVGVVSAAMFGFGAGPALATGHDRHHEKELEIVAQCLQNQENGPAVINVGLILNLLSQCTADND</sequence>
<dbReference type="Proteomes" id="UP000253318">
    <property type="component" value="Unassembled WGS sequence"/>
</dbReference>
<feature type="signal peptide" evidence="1">
    <location>
        <begin position="1"/>
        <end position="27"/>
    </location>
</feature>
<dbReference type="EMBL" id="QEIN01000026">
    <property type="protein sequence ID" value="RCV61010.1"/>
    <property type="molecule type" value="Genomic_DNA"/>
</dbReference>